<reference evidence="1 2" key="1">
    <citation type="submission" date="2014-04" db="EMBL/GenBank/DDBJ databases">
        <authorList>
            <consortium name="DOE Joint Genome Institute"/>
            <person name="Kuo A."/>
            <person name="Kohler A."/>
            <person name="Costa M.D."/>
            <person name="Nagy L.G."/>
            <person name="Floudas D."/>
            <person name="Copeland A."/>
            <person name="Barry K.W."/>
            <person name="Cichocki N."/>
            <person name="Veneault-Fourrey C."/>
            <person name="LaButti K."/>
            <person name="Lindquist E.A."/>
            <person name="Lipzen A."/>
            <person name="Lundell T."/>
            <person name="Morin E."/>
            <person name="Murat C."/>
            <person name="Sun H."/>
            <person name="Tunlid A."/>
            <person name="Henrissat B."/>
            <person name="Grigoriev I.V."/>
            <person name="Hibbett D.S."/>
            <person name="Martin F."/>
            <person name="Nordberg H.P."/>
            <person name="Cantor M.N."/>
            <person name="Hua S.X."/>
        </authorList>
    </citation>
    <scope>NUCLEOTIDE SEQUENCE [LARGE SCALE GENOMIC DNA]</scope>
    <source>
        <strain evidence="1 2">441</strain>
    </source>
</reference>
<accession>A0A0C9YAP5</accession>
<evidence type="ECO:0000313" key="2">
    <source>
        <dbReference type="Proteomes" id="UP000054018"/>
    </source>
</evidence>
<dbReference type="HOGENOM" id="CLU_3051286_0_0_1"/>
<keyword evidence="2" id="KW-1185">Reference proteome</keyword>
<organism evidence="1 2">
    <name type="scientific">Pisolithus microcarpus 441</name>
    <dbReference type="NCBI Taxonomy" id="765257"/>
    <lineage>
        <taxon>Eukaryota</taxon>
        <taxon>Fungi</taxon>
        <taxon>Dikarya</taxon>
        <taxon>Basidiomycota</taxon>
        <taxon>Agaricomycotina</taxon>
        <taxon>Agaricomycetes</taxon>
        <taxon>Agaricomycetidae</taxon>
        <taxon>Boletales</taxon>
        <taxon>Sclerodermatineae</taxon>
        <taxon>Pisolithaceae</taxon>
        <taxon>Pisolithus</taxon>
    </lineage>
</organism>
<proteinExistence type="predicted"/>
<evidence type="ECO:0000313" key="1">
    <source>
        <dbReference type="EMBL" id="KIK11039.1"/>
    </source>
</evidence>
<reference evidence="2" key="2">
    <citation type="submission" date="2015-01" db="EMBL/GenBank/DDBJ databases">
        <title>Evolutionary Origins and Diversification of the Mycorrhizal Mutualists.</title>
        <authorList>
            <consortium name="DOE Joint Genome Institute"/>
            <consortium name="Mycorrhizal Genomics Consortium"/>
            <person name="Kohler A."/>
            <person name="Kuo A."/>
            <person name="Nagy L.G."/>
            <person name="Floudas D."/>
            <person name="Copeland A."/>
            <person name="Barry K.W."/>
            <person name="Cichocki N."/>
            <person name="Veneault-Fourrey C."/>
            <person name="LaButti K."/>
            <person name="Lindquist E.A."/>
            <person name="Lipzen A."/>
            <person name="Lundell T."/>
            <person name="Morin E."/>
            <person name="Murat C."/>
            <person name="Riley R."/>
            <person name="Ohm R."/>
            <person name="Sun H."/>
            <person name="Tunlid A."/>
            <person name="Henrissat B."/>
            <person name="Grigoriev I.V."/>
            <person name="Hibbett D.S."/>
            <person name="Martin F."/>
        </authorList>
    </citation>
    <scope>NUCLEOTIDE SEQUENCE [LARGE SCALE GENOMIC DNA]</scope>
    <source>
        <strain evidence="2">441</strain>
    </source>
</reference>
<gene>
    <name evidence="1" type="ORF">PISMIDRAFT_536622</name>
</gene>
<protein>
    <submittedName>
        <fullName evidence="1">Uncharacterized protein</fullName>
    </submittedName>
</protein>
<dbReference type="Proteomes" id="UP000054018">
    <property type="component" value="Unassembled WGS sequence"/>
</dbReference>
<dbReference type="EMBL" id="KN834320">
    <property type="protein sequence ID" value="KIK11039.1"/>
    <property type="molecule type" value="Genomic_DNA"/>
</dbReference>
<sequence length="54" mass="6077">MTTNNEDFLRAPRNGSQVTVNCHGPLEFPTSRDLVSKVYQQNRYGLARIPLALS</sequence>
<dbReference type="AlphaFoldDB" id="A0A0C9YAP5"/>
<name>A0A0C9YAP5_9AGAM</name>